<evidence type="ECO:0000259" key="3">
    <source>
        <dbReference type="Pfam" id="PF07732"/>
    </source>
</evidence>
<evidence type="ECO:0000256" key="1">
    <source>
        <dbReference type="ARBA" id="ARBA00010609"/>
    </source>
</evidence>
<dbReference type="InterPro" id="IPR008972">
    <property type="entry name" value="Cupredoxin"/>
</dbReference>
<dbReference type="eggNOG" id="ENOG502QR4X">
    <property type="taxonomic scope" value="Eukaryota"/>
</dbReference>
<dbReference type="Pfam" id="PF07732">
    <property type="entry name" value="Cu-oxidase_3"/>
    <property type="match status" value="1"/>
</dbReference>
<sequence length="243" mass="27790">MRRLSTYTNPTTGAVIDYYEIEIRSIQKQIYPNLGVANLYAYDGLQPGPTFMMRKGREAVVRFTNNSPTNSSVHVHGQYNRAPFDGWAADYAFPGQYKDYYYPNAQNARTIWYHDHTEFETGENVYMGLDGFYLLSDDEEQALDLPKDEYDIALSICSKQYGNNGELIYNTNGHTGVWGDIIQVNGQPWPFLEVEPRKYRLLIASDAGLFSHPIETDHLGFSMGERYELIVDFAGFEGQTIQL</sequence>
<dbReference type="InterPro" id="IPR045087">
    <property type="entry name" value="Cu-oxidase_fam"/>
</dbReference>
<name>E5A5A6_LEPMJ</name>
<dbReference type="STRING" id="985895.E5A5A6"/>
<dbReference type="EMBL" id="FP929134">
    <property type="protein sequence ID" value="CBX98804.1"/>
    <property type="molecule type" value="Genomic_DNA"/>
</dbReference>
<dbReference type="PANTHER" id="PTHR48267">
    <property type="entry name" value="CUPREDOXIN SUPERFAMILY PROTEIN"/>
    <property type="match status" value="1"/>
</dbReference>
<dbReference type="Proteomes" id="UP000002668">
    <property type="component" value="Genome"/>
</dbReference>
<dbReference type="OrthoDB" id="262547at2759"/>
<gene>
    <name evidence="4" type="ORF">LEMA_P080430.1</name>
</gene>
<dbReference type="OMA" id="HDHTEFE"/>
<dbReference type="HOGENOM" id="CLU_1142769_0_0_1"/>
<dbReference type="SUPFAM" id="SSF49503">
    <property type="entry name" value="Cupredoxins"/>
    <property type="match status" value="2"/>
</dbReference>
<reference evidence="5" key="1">
    <citation type="journal article" date="2011" name="Nat. Commun.">
        <title>Effector diversification within compartments of the Leptosphaeria maculans genome affected by Repeat-Induced Point mutations.</title>
        <authorList>
            <person name="Rouxel T."/>
            <person name="Grandaubert J."/>
            <person name="Hane J.K."/>
            <person name="Hoede C."/>
            <person name="van de Wouw A.P."/>
            <person name="Couloux A."/>
            <person name="Dominguez V."/>
            <person name="Anthouard V."/>
            <person name="Bally P."/>
            <person name="Bourras S."/>
            <person name="Cozijnsen A.J."/>
            <person name="Ciuffetti L.M."/>
            <person name="Degrave A."/>
            <person name="Dilmaghani A."/>
            <person name="Duret L."/>
            <person name="Fudal I."/>
            <person name="Goodwin S.B."/>
            <person name="Gout L."/>
            <person name="Glaser N."/>
            <person name="Linglin J."/>
            <person name="Kema G.H.J."/>
            <person name="Lapalu N."/>
            <person name="Lawrence C.B."/>
            <person name="May K."/>
            <person name="Meyer M."/>
            <person name="Ollivier B."/>
            <person name="Poulain J."/>
            <person name="Schoch C.L."/>
            <person name="Simon A."/>
            <person name="Spatafora J.W."/>
            <person name="Stachowiak A."/>
            <person name="Turgeon B.G."/>
            <person name="Tyler B.M."/>
            <person name="Vincent D."/>
            <person name="Weissenbach J."/>
            <person name="Amselem J."/>
            <person name="Quesneville H."/>
            <person name="Oliver R.P."/>
            <person name="Wincker P."/>
            <person name="Balesdent M.-H."/>
            <person name="Howlett B.J."/>
        </authorList>
    </citation>
    <scope>NUCLEOTIDE SEQUENCE [LARGE SCALE GENOMIC DNA]</scope>
    <source>
        <strain evidence="5">JN3 / isolate v23.1.3 / race Av1-4-5-6-7-8</strain>
    </source>
</reference>
<dbReference type="InterPro" id="IPR011707">
    <property type="entry name" value="Cu-oxidase-like_N"/>
</dbReference>
<dbReference type="InParanoid" id="E5A5A6"/>
<dbReference type="PANTHER" id="PTHR48267:SF1">
    <property type="entry name" value="BILIRUBIN OXIDASE"/>
    <property type="match status" value="1"/>
</dbReference>
<organism evidence="5">
    <name type="scientific">Leptosphaeria maculans (strain JN3 / isolate v23.1.3 / race Av1-4-5-6-7-8)</name>
    <name type="common">Blackleg fungus</name>
    <name type="synonym">Phoma lingam</name>
    <dbReference type="NCBI Taxonomy" id="985895"/>
    <lineage>
        <taxon>Eukaryota</taxon>
        <taxon>Fungi</taxon>
        <taxon>Dikarya</taxon>
        <taxon>Ascomycota</taxon>
        <taxon>Pezizomycotina</taxon>
        <taxon>Dothideomycetes</taxon>
        <taxon>Pleosporomycetidae</taxon>
        <taxon>Pleosporales</taxon>
        <taxon>Pleosporineae</taxon>
        <taxon>Leptosphaeriaceae</taxon>
        <taxon>Plenodomus</taxon>
        <taxon>Plenodomus lingam/Leptosphaeria maculans species complex</taxon>
    </lineage>
</organism>
<dbReference type="AlphaFoldDB" id="E5A5A6"/>
<evidence type="ECO:0000256" key="2">
    <source>
        <dbReference type="ARBA" id="ARBA00023008"/>
    </source>
</evidence>
<protein>
    <recommendedName>
        <fullName evidence="3">Plastocyanin-like domain-containing protein</fullName>
    </recommendedName>
</protein>
<evidence type="ECO:0000313" key="4">
    <source>
        <dbReference type="EMBL" id="CBX98804.1"/>
    </source>
</evidence>
<keyword evidence="2" id="KW-0186">Copper</keyword>
<proteinExistence type="inferred from homology"/>
<keyword evidence="5" id="KW-1185">Reference proteome</keyword>
<dbReference type="Gene3D" id="2.60.40.420">
    <property type="entry name" value="Cupredoxins - blue copper proteins"/>
    <property type="match status" value="3"/>
</dbReference>
<comment type="similarity">
    <text evidence="1">Belongs to the multicopper oxidase family.</text>
</comment>
<evidence type="ECO:0000313" key="5">
    <source>
        <dbReference type="Proteomes" id="UP000002668"/>
    </source>
</evidence>
<feature type="domain" description="Plastocyanin-like" evidence="3">
    <location>
        <begin position="28"/>
        <end position="138"/>
    </location>
</feature>
<dbReference type="VEuPathDB" id="FungiDB:LEMA_P080430.1"/>
<dbReference type="GO" id="GO:0005507">
    <property type="term" value="F:copper ion binding"/>
    <property type="evidence" value="ECO:0007669"/>
    <property type="project" value="InterPro"/>
</dbReference>
<accession>E5A5A6</accession>